<proteinExistence type="inferred from homology"/>
<dbReference type="InterPro" id="IPR002347">
    <property type="entry name" value="SDR_fam"/>
</dbReference>
<reference evidence="3 4" key="1">
    <citation type="journal article" date="2019" name="Int. J. Syst. Evol. Microbiol.">
        <title>The Global Catalogue of Microorganisms (GCM) 10K type strain sequencing project: providing services to taxonomists for standard genome sequencing and annotation.</title>
        <authorList>
            <consortium name="The Broad Institute Genomics Platform"/>
            <consortium name="The Broad Institute Genome Sequencing Center for Infectious Disease"/>
            <person name="Wu L."/>
            <person name="Ma J."/>
        </authorList>
    </citation>
    <scope>NUCLEOTIDE SEQUENCE [LARGE SCALE GENOMIC DNA]</scope>
    <source>
        <strain evidence="3 4">JCM 3325</strain>
    </source>
</reference>
<organism evidence="3 4">
    <name type="scientific">Actinomadura vinacea</name>
    <dbReference type="NCBI Taxonomy" id="115336"/>
    <lineage>
        <taxon>Bacteria</taxon>
        <taxon>Bacillati</taxon>
        <taxon>Actinomycetota</taxon>
        <taxon>Actinomycetes</taxon>
        <taxon>Streptosporangiales</taxon>
        <taxon>Thermomonosporaceae</taxon>
        <taxon>Actinomadura</taxon>
    </lineage>
</organism>
<evidence type="ECO:0000313" key="4">
    <source>
        <dbReference type="Proteomes" id="UP001501231"/>
    </source>
</evidence>
<dbReference type="Gene3D" id="3.40.50.720">
    <property type="entry name" value="NAD(P)-binding Rossmann-like Domain"/>
    <property type="match status" value="1"/>
</dbReference>
<comment type="similarity">
    <text evidence="1">Belongs to the short-chain dehydrogenases/reductases (SDR) family.</text>
</comment>
<evidence type="ECO:0000313" key="3">
    <source>
        <dbReference type="EMBL" id="GAA2429764.1"/>
    </source>
</evidence>
<dbReference type="PRINTS" id="PR00081">
    <property type="entry name" value="GDHRDH"/>
</dbReference>
<dbReference type="Proteomes" id="UP001501231">
    <property type="component" value="Unassembled WGS sequence"/>
</dbReference>
<protein>
    <submittedName>
        <fullName evidence="3">A-factor type gamma-butyrolactone 6-reductase ScbB</fullName>
    </submittedName>
</protein>
<dbReference type="RefSeq" id="WP_344591906.1">
    <property type="nucleotide sequence ID" value="NZ_BAAARW010000019.1"/>
</dbReference>
<dbReference type="PANTHER" id="PTHR43639:SF1">
    <property type="entry name" value="SHORT-CHAIN DEHYDROGENASE_REDUCTASE FAMILY PROTEIN"/>
    <property type="match status" value="1"/>
</dbReference>
<gene>
    <name evidence="3" type="primary">scbB</name>
    <name evidence="3" type="ORF">GCM10010191_49050</name>
</gene>
<evidence type="ECO:0000256" key="2">
    <source>
        <dbReference type="ARBA" id="ARBA00023002"/>
    </source>
</evidence>
<sequence>MSSLAGKTALVTGASRGIGRGIAMRLARDGALVGVHYGSNEAAAKETLADIDRAGGRGFLVHAELGVPGDADRFWAGVDAGLAESGAGAGVDIIVNNAAVGASSDFQGVTPEEFDRLYAVNVKAPYFIVRQGVGRLRDGGRVINISSGVTRIAEPRVMAYGLTKGAVEVFTHTLAKELGPRGITVNSVAPGIIETDNTATQFTTPEAWAAAAAYSVFNRVGQPADIADIVAFLASEDSRWVTGHLIDATGGSLLGV</sequence>
<evidence type="ECO:0000256" key="1">
    <source>
        <dbReference type="ARBA" id="ARBA00006484"/>
    </source>
</evidence>
<keyword evidence="2" id="KW-0560">Oxidoreductase</keyword>
<comment type="caution">
    <text evidence="3">The sequence shown here is derived from an EMBL/GenBank/DDBJ whole genome shotgun (WGS) entry which is preliminary data.</text>
</comment>
<dbReference type="EMBL" id="BAAARW010000019">
    <property type="protein sequence ID" value="GAA2429764.1"/>
    <property type="molecule type" value="Genomic_DNA"/>
</dbReference>
<dbReference type="Pfam" id="PF13561">
    <property type="entry name" value="adh_short_C2"/>
    <property type="match status" value="1"/>
</dbReference>
<dbReference type="InterPro" id="IPR036291">
    <property type="entry name" value="NAD(P)-bd_dom_sf"/>
</dbReference>
<accession>A0ABN3JH41</accession>
<dbReference type="SUPFAM" id="SSF51735">
    <property type="entry name" value="NAD(P)-binding Rossmann-fold domains"/>
    <property type="match status" value="1"/>
</dbReference>
<dbReference type="PANTHER" id="PTHR43639">
    <property type="entry name" value="OXIDOREDUCTASE, SHORT-CHAIN DEHYDROGENASE/REDUCTASE FAMILY (AFU_ORTHOLOGUE AFUA_5G02870)"/>
    <property type="match status" value="1"/>
</dbReference>
<keyword evidence="4" id="KW-1185">Reference proteome</keyword>
<dbReference type="PRINTS" id="PR00080">
    <property type="entry name" value="SDRFAMILY"/>
</dbReference>
<name>A0ABN3JH41_9ACTN</name>